<feature type="region of interest" description="Disordered" evidence="3">
    <location>
        <begin position="435"/>
        <end position="483"/>
    </location>
</feature>
<proteinExistence type="inferred from homology"/>
<accession>A0A2K3DGH4</accession>
<evidence type="ECO:0000256" key="2">
    <source>
        <dbReference type="ARBA" id="ARBA00022679"/>
    </source>
</evidence>
<dbReference type="GO" id="GO:0016740">
    <property type="term" value="F:transferase activity"/>
    <property type="evidence" value="ECO:0007669"/>
    <property type="project" value="UniProtKB-KW"/>
</dbReference>
<feature type="chain" id="PRO_5014340463" description="Glycosyl transferase CAP10 domain-containing protein" evidence="4">
    <location>
        <begin position="26"/>
        <end position="544"/>
    </location>
</feature>
<reference evidence="6 7" key="1">
    <citation type="journal article" date="2007" name="Science">
        <title>The Chlamydomonas genome reveals the evolution of key animal and plant functions.</title>
        <authorList>
            <person name="Merchant S.S."/>
            <person name="Prochnik S.E."/>
            <person name="Vallon O."/>
            <person name="Harris E.H."/>
            <person name="Karpowicz S.J."/>
            <person name="Witman G.B."/>
            <person name="Terry A."/>
            <person name="Salamov A."/>
            <person name="Fritz-Laylin L.K."/>
            <person name="Marechal-Drouard L."/>
            <person name="Marshall W.F."/>
            <person name="Qu L.H."/>
            <person name="Nelson D.R."/>
            <person name="Sanderfoot A.A."/>
            <person name="Spalding M.H."/>
            <person name="Kapitonov V.V."/>
            <person name="Ren Q."/>
            <person name="Ferris P."/>
            <person name="Lindquist E."/>
            <person name="Shapiro H."/>
            <person name="Lucas S.M."/>
            <person name="Grimwood J."/>
            <person name="Schmutz J."/>
            <person name="Cardol P."/>
            <person name="Cerutti H."/>
            <person name="Chanfreau G."/>
            <person name="Chen C.L."/>
            <person name="Cognat V."/>
            <person name="Croft M.T."/>
            <person name="Dent R."/>
            <person name="Dutcher S."/>
            <person name="Fernandez E."/>
            <person name="Fukuzawa H."/>
            <person name="Gonzalez-Ballester D."/>
            <person name="Gonzalez-Halphen D."/>
            <person name="Hallmann A."/>
            <person name="Hanikenne M."/>
            <person name="Hippler M."/>
            <person name="Inwood W."/>
            <person name="Jabbari K."/>
            <person name="Kalanon M."/>
            <person name="Kuras R."/>
            <person name="Lefebvre P.A."/>
            <person name="Lemaire S.D."/>
            <person name="Lobanov A.V."/>
            <person name="Lohr M."/>
            <person name="Manuell A."/>
            <person name="Meier I."/>
            <person name="Mets L."/>
            <person name="Mittag M."/>
            <person name="Mittelmeier T."/>
            <person name="Moroney J.V."/>
            <person name="Moseley J."/>
            <person name="Napoli C."/>
            <person name="Nedelcu A.M."/>
            <person name="Niyogi K."/>
            <person name="Novoselov S.V."/>
            <person name="Paulsen I.T."/>
            <person name="Pazour G."/>
            <person name="Purton S."/>
            <person name="Ral J.P."/>
            <person name="Riano-Pachon D.M."/>
            <person name="Riekhof W."/>
            <person name="Rymarquis L."/>
            <person name="Schroda M."/>
            <person name="Stern D."/>
            <person name="Umen J."/>
            <person name="Willows R."/>
            <person name="Wilson N."/>
            <person name="Zimmer S.L."/>
            <person name="Allmer J."/>
            <person name="Balk J."/>
            <person name="Bisova K."/>
            <person name="Chen C.J."/>
            <person name="Elias M."/>
            <person name="Gendler K."/>
            <person name="Hauser C."/>
            <person name="Lamb M.R."/>
            <person name="Ledford H."/>
            <person name="Long J.C."/>
            <person name="Minagawa J."/>
            <person name="Page M.D."/>
            <person name="Pan J."/>
            <person name="Pootakham W."/>
            <person name="Roje S."/>
            <person name="Rose A."/>
            <person name="Stahlberg E."/>
            <person name="Terauchi A.M."/>
            <person name="Yang P."/>
            <person name="Ball S."/>
            <person name="Bowler C."/>
            <person name="Dieckmann C.L."/>
            <person name="Gladyshev V.N."/>
            <person name="Green P."/>
            <person name="Jorgensen R."/>
            <person name="Mayfield S."/>
            <person name="Mueller-Roeber B."/>
            <person name="Rajamani S."/>
            <person name="Sayre R.T."/>
            <person name="Brokstein P."/>
            <person name="Dubchak I."/>
            <person name="Goodstein D."/>
            <person name="Hornick L."/>
            <person name="Huang Y.W."/>
            <person name="Jhaveri J."/>
            <person name="Luo Y."/>
            <person name="Martinez D."/>
            <person name="Ngau W.C."/>
            <person name="Otillar B."/>
            <person name="Poliakov A."/>
            <person name="Porter A."/>
            <person name="Szajkowski L."/>
            <person name="Werner G."/>
            <person name="Zhou K."/>
            <person name="Grigoriev I.V."/>
            <person name="Rokhsar D.S."/>
            <person name="Grossman A.R."/>
        </authorList>
    </citation>
    <scope>NUCLEOTIDE SEQUENCE [LARGE SCALE GENOMIC DNA]</scope>
    <source>
        <strain evidence="7">CC-503</strain>
    </source>
</reference>
<dbReference type="InterPro" id="IPR006598">
    <property type="entry name" value="CAP10"/>
</dbReference>
<dbReference type="InterPro" id="IPR051091">
    <property type="entry name" value="O-Glucosyltr/Glycosyltrsf_90"/>
</dbReference>
<dbReference type="Proteomes" id="UP000006906">
    <property type="component" value="Chromosome 8"/>
</dbReference>
<dbReference type="SMART" id="SM00672">
    <property type="entry name" value="CAP10"/>
    <property type="match status" value="1"/>
</dbReference>
<dbReference type="Pfam" id="PF05686">
    <property type="entry name" value="Glyco_transf_90"/>
    <property type="match status" value="1"/>
</dbReference>
<evidence type="ECO:0000313" key="7">
    <source>
        <dbReference type="Proteomes" id="UP000006906"/>
    </source>
</evidence>
<keyword evidence="4" id="KW-0732">Signal</keyword>
<dbReference type="PANTHER" id="PTHR12203:SF35">
    <property type="entry name" value="PROTEIN O-GLUCOSYLTRANSFERASE 1"/>
    <property type="match status" value="1"/>
</dbReference>
<dbReference type="GeneID" id="5721577"/>
<comment type="similarity">
    <text evidence="1">Belongs to the glycosyltransferase 90 family.</text>
</comment>
<evidence type="ECO:0000256" key="1">
    <source>
        <dbReference type="ARBA" id="ARBA00010118"/>
    </source>
</evidence>
<dbReference type="Gramene" id="PNW79641">
    <property type="protein sequence ID" value="PNW79641"/>
    <property type="gene ID" value="CHLRE_08g361150v5"/>
</dbReference>
<keyword evidence="7" id="KW-1185">Reference proteome</keyword>
<feature type="compositionally biased region" description="Low complexity" evidence="3">
    <location>
        <begin position="461"/>
        <end position="482"/>
    </location>
</feature>
<dbReference type="KEGG" id="cre:CHLRE_08g361150v5"/>
<dbReference type="AlphaFoldDB" id="A0A2K3DGH4"/>
<gene>
    <name evidence="6" type="ORF">CHLRE_08g361150v5</name>
</gene>
<dbReference type="EMBL" id="CM008969">
    <property type="protein sequence ID" value="PNW79641.1"/>
    <property type="molecule type" value="Genomic_DNA"/>
</dbReference>
<feature type="domain" description="Glycosyl transferase CAP10" evidence="5">
    <location>
        <begin position="159"/>
        <end position="397"/>
    </location>
</feature>
<evidence type="ECO:0000256" key="3">
    <source>
        <dbReference type="SAM" id="MobiDB-lite"/>
    </source>
</evidence>
<dbReference type="ExpressionAtlas" id="A0A2K3DGH4">
    <property type="expression patterns" value="baseline and differential"/>
</dbReference>
<organism evidence="6 7">
    <name type="scientific">Chlamydomonas reinhardtii</name>
    <name type="common">Chlamydomonas smithii</name>
    <dbReference type="NCBI Taxonomy" id="3055"/>
    <lineage>
        <taxon>Eukaryota</taxon>
        <taxon>Viridiplantae</taxon>
        <taxon>Chlorophyta</taxon>
        <taxon>core chlorophytes</taxon>
        <taxon>Chlorophyceae</taxon>
        <taxon>CS clade</taxon>
        <taxon>Chlamydomonadales</taxon>
        <taxon>Chlamydomonadaceae</taxon>
        <taxon>Chlamydomonas</taxon>
    </lineage>
</organism>
<name>A0A2K3DGH4_CHLRE</name>
<feature type="signal peptide" evidence="4">
    <location>
        <begin position="1"/>
        <end position="25"/>
    </location>
</feature>
<evidence type="ECO:0000313" key="6">
    <source>
        <dbReference type="EMBL" id="PNW79641.1"/>
    </source>
</evidence>
<feature type="compositionally biased region" description="Gly residues" evidence="3">
    <location>
        <begin position="451"/>
        <end position="460"/>
    </location>
</feature>
<evidence type="ECO:0000256" key="4">
    <source>
        <dbReference type="SAM" id="SignalP"/>
    </source>
</evidence>
<dbReference type="InParanoid" id="A0A2K3DGH4"/>
<keyword evidence="2" id="KW-0808">Transferase</keyword>
<dbReference type="RefSeq" id="XP_042921820.1">
    <property type="nucleotide sequence ID" value="XM_043064819.1"/>
</dbReference>
<evidence type="ECO:0000259" key="5">
    <source>
        <dbReference type="SMART" id="SM00672"/>
    </source>
</evidence>
<dbReference type="OrthoDB" id="541052at2759"/>
<protein>
    <recommendedName>
        <fullName evidence="5">Glycosyl transferase CAP10 domain-containing protein</fullName>
    </recommendedName>
</protein>
<dbReference type="PANTHER" id="PTHR12203">
    <property type="entry name" value="KDEL LYS-ASP-GLU-LEU CONTAINING - RELATED"/>
    <property type="match status" value="1"/>
</dbReference>
<sequence length="544" mass="59383">MARQSGQLALCVALIGLLATRSTAAARNATLADLPFLDDPDIYQEVLDFRRPPPGYEPARTDEEWEPIFRANLFEDLRKFTDKIAQSGGQRLSLRRLGEQLHRLVSHPHGGQVAAVVAIRSGRLYRYLPPGVANQPYLRRRIGRALRLLAVGARALGLSLPDCVFGFNLHDTPVCRQLGGCRVPLFSLHKRFDAAANRSIDSDVLLPHLGHAFSRLLFFPWAAKDPRALLRATMQNSMDVNCTRVALARLSSSLPGSQLLDAGFVENKKRGWSMPDKLKRPYVGMSKHARYKFLVNADGHVSSSRLGYIMQTNSVVLRERSPWIEYYYRSLRHGQHVLEYDAADVLQLLTQYGDPARDGELRAIANASQHFVAKFLTPEGKVRYTVRALQEYAALFEGMAPALMRRLAAGGALADPPKEGGGLLDVTNAAELEEQARAEGEGDGAEEAEGVAGGTEGGAGQARRSALQQQQQQQQADAASAQNGVNPKALKPIVLGSINLRALLYILTSGKLGGEEDRGMRQVQLQAAIMAGRVGGVGGGGWRT</sequence>